<evidence type="ECO:0000313" key="3">
    <source>
        <dbReference type="EMBL" id="MBB4658339.1"/>
    </source>
</evidence>
<evidence type="ECO:0000259" key="1">
    <source>
        <dbReference type="Pfam" id="PF00534"/>
    </source>
</evidence>
<evidence type="ECO:0000313" key="4">
    <source>
        <dbReference type="Proteomes" id="UP000563524"/>
    </source>
</evidence>
<dbReference type="InterPro" id="IPR050194">
    <property type="entry name" value="Glycosyltransferase_grp1"/>
</dbReference>
<keyword evidence="3" id="KW-0808">Transferase</keyword>
<reference evidence="3 4" key="1">
    <citation type="submission" date="2020-08" db="EMBL/GenBank/DDBJ databases">
        <title>Genomic Encyclopedia of Type Strains, Phase IV (KMG-IV): sequencing the most valuable type-strain genomes for metagenomic binning, comparative biology and taxonomic classification.</title>
        <authorList>
            <person name="Goeker M."/>
        </authorList>
    </citation>
    <scope>NUCLEOTIDE SEQUENCE [LARGE SCALE GENOMIC DNA]</scope>
    <source>
        <strain evidence="3 4">DSM 102850</strain>
    </source>
</reference>
<dbReference type="RefSeq" id="WP_183816091.1">
    <property type="nucleotide sequence ID" value="NZ_JACHOB010000001.1"/>
</dbReference>
<dbReference type="PANTHER" id="PTHR45947:SF3">
    <property type="entry name" value="SULFOQUINOVOSYL TRANSFERASE SQD2"/>
    <property type="match status" value="1"/>
</dbReference>
<dbReference type="InterPro" id="IPR028098">
    <property type="entry name" value="Glyco_trans_4-like_N"/>
</dbReference>
<comment type="caution">
    <text evidence="3">The sequence shown here is derived from an EMBL/GenBank/DDBJ whole genome shotgun (WGS) entry which is preliminary data.</text>
</comment>
<evidence type="ECO:0000259" key="2">
    <source>
        <dbReference type="Pfam" id="PF13579"/>
    </source>
</evidence>
<protein>
    <submittedName>
        <fullName evidence="3">Glycosyltransferase involved in cell wall biosynthesis</fullName>
    </submittedName>
</protein>
<organism evidence="3 4">
    <name type="scientific">Parvularcula dongshanensis</name>
    <dbReference type="NCBI Taxonomy" id="1173995"/>
    <lineage>
        <taxon>Bacteria</taxon>
        <taxon>Pseudomonadati</taxon>
        <taxon>Pseudomonadota</taxon>
        <taxon>Alphaproteobacteria</taxon>
        <taxon>Parvularculales</taxon>
        <taxon>Parvularculaceae</taxon>
        <taxon>Parvularcula</taxon>
    </lineage>
</organism>
<keyword evidence="4" id="KW-1185">Reference proteome</keyword>
<dbReference type="Pfam" id="PF13579">
    <property type="entry name" value="Glyco_trans_4_4"/>
    <property type="match status" value="1"/>
</dbReference>
<dbReference type="Proteomes" id="UP000563524">
    <property type="component" value="Unassembled WGS sequence"/>
</dbReference>
<gene>
    <name evidence="3" type="ORF">GGQ59_000839</name>
</gene>
<dbReference type="GO" id="GO:0016757">
    <property type="term" value="F:glycosyltransferase activity"/>
    <property type="evidence" value="ECO:0007669"/>
    <property type="project" value="InterPro"/>
</dbReference>
<feature type="domain" description="Glycosyl transferase family 1" evidence="1">
    <location>
        <begin position="204"/>
        <end position="345"/>
    </location>
</feature>
<dbReference type="Gene3D" id="3.40.50.2000">
    <property type="entry name" value="Glycogen Phosphorylase B"/>
    <property type="match status" value="2"/>
</dbReference>
<name>A0A840I0I5_9PROT</name>
<accession>A0A840I0I5</accession>
<dbReference type="AlphaFoldDB" id="A0A840I0I5"/>
<dbReference type="Pfam" id="PF00534">
    <property type="entry name" value="Glycos_transf_1"/>
    <property type="match status" value="1"/>
</dbReference>
<dbReference type="InterPro" id="IPR001296">
    <property type="entry name" value="Glyco_trans_1"/>
</dbReference>
<dbReference type="PANTHER" id="PTHR45947">
    <property type="entry name" value="SULFOQUINOVOSYL TRANSFERASE SQD2"/>
    <property type="match status" value="1"/>
</dbReference>
<dbReference type="SUPFAM" id="SSF53756">
    <property type="entry name" value="UDP-Glycosyltransferase/glycogen phosphorylase"/>
    <property type="match status" value="1"/>
</dbReference>
<dbReference type="EMBL" id="JACHOB010000001">
    <property type="protein sequence ID" value="MBB4658339.1"/>
    <property type="molecule type" value="Genomic_DNA"/>
</dbReference>
<feature type="domain" description="Glycosyltransferase subfamily 4-like N-terminal" evidence="2">
    <location>
        <begin position="20"/>
        <end position="182"/>
    </location>
</feature>
<proteinExistence type="predicted"/>
<dbReference type="CDD" id="cd03801">
    <property type="entry name" value="GT4_PimA-like"/>
    <property type="match status" value="1"/>
</dbReference>
<sequence length="394" mass="40781">MTSPLRTALLAWDYPPAKSGLAMAAREVAESLAARGHDVTVLALDRTDDEEAGGVRVLGAGRHMTGDLKALRERAGTGHLAAPIAFAEAVRASGPFDLVESTNWYAPGVCVPRLGLPLVTRCSTPVSGTAEPGDARAAFDLRAAAGLERAQARASAGFVSNTDHHGAAMATLYGVAPPGPLHAVIGLSLPPGAVTAAPPAPDGPPHRLLFVGRPTRRKGFDALLEAAGLLGAAYELRLVGIAQGEGELPRNCVALGKLSEDALRAELRAAHAVLAPSRYESFGLVYQEAIQAHRPLVACAEDPSARAFVGEAGTGVLSASCEGRALAAAVRSLLEDEDRMHAAREACAVAARRFTRKSLGAETEALYRRVLQGRKGVSSAASSDGRAPPFAIAP</sequence>